<evidence type="ECO:0000313" key="13">
    <source>
        <dbReference type="Proteomes" id="UP001631957"/>
    </source>
</evidence>
<keyword evidence="3 9" id="KW-0808">Transferase</keyword>
<dbReference type="InterPro" id="IPR005835">
    <property type="entry name" value="NTP_transferase_dom"/>
</dbReference>
<dbReference type="InterPro" id="IPR011831">
    <property type="entry name" value="ADP-Glc_PPase"/>
</dbReference>
<dbReference type="Gene3D" id="3.90.550.10">
    <property type="entry name" value="Spore Coat Polysaccharide Biosynthesis Protein SpsA, Chain A"/>
    <property type="match status" value="1"/>
</dbReference>
<dbReference type="PANTHER" id="PTHR43523">
    <property type="entry name" value="GLUCOSE-1-PHOSPHATE ADENYLYLTRANSFERASE-RELATED"/>
    <property type="match status" value="1"/>
</dbReference>
<dbReference type="CDD" id="cd04651">
    <property type="entry name" value="LbH_G1P_AT_C"/>
    <property type="match status" value="1"/>
</dbReference>
<evidence type="ECO:0000259" key="11">
    <source>
        <dbReference type="Pfam" id="PF24894"/>
    </source>
</evidence>
<dbReference type="HAMAP" id="MF_00624">
    <property type="entry name" value="GlgC"/>
    <property type="match status" value="1"/>
</dbReference>
<dbReference type="Pfam" id="PF24894">
    <property type="entry name" value="Hexapep_GlmU"/>
    <property type="match status" value="1"/>
</dbReference>
<comment type="caution">
    <text evidence="12">The sequence shown here is derived from an EMBL/GenBank/DDBJ whole genome shotgun (WGS) entry which is preliminary data.</text>
</comment>
<dbReference type="EMBL" id="JBJVNI010000022">
    <property type="protein sequence ID" value="MFM9613800.1"/>
    <property type="molecule type" value="Genomic_DNA"/>
</dbReference>
<dbReference type="InterPro" id="IPR011004">
    <property type="entry name" value="Trimer_LpxA-like_sf"/>
</dbReference>
<keyword evidence="4 9" id="KW-0548">Nucleotidyltransferase</keyword>
<dbReference type="PANTHER" id="PTHR43523:SF2">
    <property type="entry name" value="GLUCOSE-1-PHOSPHATE ADENYLYLTRANSFERASE"/>
    <property type="match status" value="1"/>
</dbReference>
<evidence type="ECO:0000256" key="6">
    <source>
        <dbReference type="ARBA" id="ARBA00022840"/>
    </source>
</evidence>
<evidence type="ECO:0000256" key="1">
    <source>
        <dbReference type="ARBA" id="ARBA00010443"/>
    </source>
</evidence>
<evidence type="ECO:0000256" key="8">
    <source>
        <dbReference type="ARBA" id="ARBA00023277"/>
    </source>
</evidence>
<feature type="binding site" evidence="9">
    <location>
        <begin position="181"/>
        <end position="182"/>
    </location>
    <ligand>
        <name>alpha-D-glucose 1-phosphate</name>
        <dbReference type="ChEBI" id="CHEBI:58601"/>
    </ligand>
</feature>
<comment type="pathway">
    <text evidence="9">Glycan biosynthesis; glycogen biosynthesis.</text>
</comment>
<sequence>MRRGGPSVLGIVLAGGEGKRLMPLTADRAKPAVTFGGTYRLVDFVLSNLVNADILRICVLTQYKSHSLDRHITTTWRMSSLLGNYVTPVPAQQRLGPRWYLGSADALLQSLNLVHDERPEYVAVFGADHVYRMDPRQMLAQHMESGAGVTVAGIRVPRTESSSFGVITPGSDGQVVERFLEKPLDPPGLADDPDTVFASMGNYLFTTKTLIEALQRDAEDENSVHDMGGSILPQLTARGEAYLYDFSQNHVPGETSRDRGYWRDVGTLDAYYDAHMDLIAERPAFNLFNRNWPIYTHSGQLSPARFNAGGMASESIISAGCLIRGQVTRSVLSPGVVVDPGAVVQGAVLHDNVRIGRGAVVRGAVLDKNVEVPPGATIGVNPERDGELYTVSKGGVIALGKGQIVS</sequence>
<keyword evidence="7 9" id="KW-0320">Glycogen biosynthesis</keyword>
<organism evidence="12 13">
    <name type="scientific">Streptomyces niveiscabiei</name>
    <dbReference type="NCBI Taxonomy" id="164115"/>
    <lineage>
        <taxon>Bacteria</taxon>
        <taxon>Bacillati</taxon>
        <taxon>Actinomycetota</taxon>
        <taxon>Actinomycetes</taxon>
        <taxon>Kitasatosporales</taxon>
        <taxon>Streptomycetaceae</taxon>
        <taxon>Streptomyces</taxon>
    </lineage>
</organism>
<dbReference type="NCBIfam" id="TIGR02091">
    <property type="entry name" value="glgC"/>
    <property type="match status" value="1"/>
</dbReference>
<dbReference type="SUPFAM" id="SSF53448">
    <property type="entry name" value="Nucleotide-diphospho-sugar transferases"/>
    <property type="match status" value="1"/>
</dbReference>
<keyword evidence="8 9" id="KW-0119">Carbohydrate metabolism</keyword>
<dbReference type="Gene3D" id="2.160.10.10">
    <property type="entry name" value="Hexapeptide repeat proteins"/>
    <property type="match status" value="1"/>
</dbReference>
<dbReference type="NCBIfam" id="NF002023">
    <property type="entry name" value="PRK00844.1"/>
    <property type="match status" value="1"/>
</dbReference>
<proteinExistence type="inferred from homology"/>
<keyword evidence="13" id="KW-1185">Reference proteome</keyword>
<feature type="binding site" evidence="9">
    <location>
        <position position="199"/>
    </location>
    <ligand>
        <name>alpha-D-glucose 1-phosphate</name>
        <dbReference type="ChEBI" id="CHEBI:58601"/>
    </ligand>
</feature>
<dbReference type="PROSITE" id="PS00808">
    <property type="entry name" value="ADP_GLC_PYROPHOSPH_1"/>
    <property type="match status" value="1"/>
</dbReference>
<evidence type="ECO:0000259" key="10">
    <source>
        <dbReference type="Pfam" id="PF00483"/>
    </source>
</evidence>
<evidence type="ECO:0000256" key="2">
    <source>
        <dbReference type="ARBA" id="ARBA00022600"/>
    </source>
</evidence>
<protein>
    <recommendedName>
        <fullName evidence="9">Glucose-1-phosphate adenylyltransferase</fullName>
        <ecNumber evidence="9">2.7.7.27</ecNumber>
    </recommendedName>
    <alternativeName>
        <fullName evidence="9">ADP-glucose pyrophosphorylase</fullName>
        <shortName evidence="9">ADPGlc PPase</shortName>
    </alternativeName>
    <alternativeName>
        <fullName evidence="9">ADP-glucose synthase</fullName>
    </alternativeName>
</protein>
<dbReference type="InterPro" id="IPR056818">
    <property type="entry name" value="GlmU/GlgC-like_hexapep"/>
</dbReference>
<dbReference type="InterPro" id="IPR005836">
    <property type="entry name" value="ADP_Glu_pyroP_CS"/>
</dbReference>
<dbReference type="EC" id="2.7.7.27" evidence="9"/>
<evidence type="ECO:0000256" key="9">
    <source>
        <dbReference type="HAMAP-Rule" id="MF_00624"/>
    </source>
</evidence>
<feature type="binding site" evidence="9">
    <location>
        <position position="100"/>
    </location>
    <ligand>
        <name>alpha-D-glucose 1-phosphate</name>
        <dbReference type="ChEBI" id="CHEBI:58601"/>
    </ligand>
</feature>
<dbReference type="Pfam" id="PF00483">
    <property type="entry name" value="NTP_transferase"/>
    <property type="match status" value="1"/>
</dbReference>
<evidence type="ECO:0000256" key="5">
    <source>
        <dbReference type="ARBA" id="ARBA00022741"/>
    </source>
</evidence>
<feature type="site" description="Could play a key role in the communication between the regulatory and the substrate sites" evidence="9">
    <location>
        <position position="62"/>
    </location>
</feature>
<comment type="similarity">
    <text evidence="1 9">Belongs to the bacterial/plant glucose-1-phosphate adenylyltransferase family.</text>
</comment>
<name>A0ABW9I3A5_9ACTN</name>
<evidence type="ECO:0000256" key="3">
    <source>
        <dbReference type="ARBA" id="ARBA00022679"/>
    </source>
</evidence>
<gene>
    <name evidence="9 12" type="primary">glgC</name>
    <name evidence="12" type="ORF">ACKI18_34580</name>
</gene>
<evidence type="ECO:0000256" key="4">
    <source>
        <dbReference type="ARBA" id="ARBA00022695"/>
    </source>
</evidence>
<comment type="function">
    <text evidence="9">Involved in the biosynthesis of ADP-glucose, a building block required for the elongation reactions to produce glycogen. Catalyzes the reaction between ATP and alpha-D-glucose 1-phosphate (G1P) to produce pyrophosphate and ADP-Glc.</text>
</comment>
<dbReference type="SUPFAM" id="SSF51161">
    <property type="entry name" value="Trimeric LpxA-like enzymes"/>
    <property type="match status" value="1"/>
</dbReference>
<feature type="binding site" evidence="9">
    <location>
        <position position="165"/>
    </location>
    <ligand>
        <name>alpha-D-glucose 1-phosphate</name>
        <dbReference type="ChEBI" id="CHEBI:58601"/>
    </ligand>
</feature>
<dbReference type="RefSeq" id="WP_109362226.1">
    <property type="nucleotide sequence ID" value="NZ_JBJVNI010000022.1"/>
</dbReference>
<comment type="subunit">
    <text evidence="9">Homotetramer.</text>
</comment>
<evidence type="ECO:0000256" key="7">
    <source>
        <dbReference type="ARBA" id="ARBA00023056"/>
    </source>
</evidence>
<dbReference type="InterPro" id="IPR029044">
    <property type="entry name" value="Nucleotide-diphossugar_trans"/>
</dbReference>
<dbReference type="GO" id="GO:0008878">
    <property type="term" value="F:glucose-1-phosphate adenylyltransferase activity"/>
    <property type="evidence" value="ECO:0007669"/>
    <property type="project" value="UniProtKB-EC"/>
</dbReference>
<dbReference type="Proteomes" id="UP001631957">
    <property type="component" value="Unassembled WGS sequence"/>
</dbReference>
<accession>A0ABW9I3A5</accession>
<feature type="domain" description="Nucleotidyl transferase" evidence="10">
    <location>
        <begin position="10"/>
        <end position="279"/>
    </location>
</feature>
<keyword evidence="6 9" id="KW-0067">ATP-binding</keyword>
<feature type="site" description="Could play a key role in the communication between the regulatory and the substrate sites" evidence="9">
    <location>
        <position position="99"/>
    </location>
</feature>
<evidence type="ECO:0000313" key="12">
    <source>
        <dbReference type="EMBL" id="MFM9613800.1"/>
    </source>
</evidence>
<dbReference type="InterPro" id="IPR023049">
    <property type="entry name" value="GlgC_bac"/>
</dbReference>
<reference evidence="12 13" key="1">
    <citation type="submission" date="2024-12" db="EMBL/GenBank/DDBJ databases">
        <title>Forecasting of Potato common scab and diversities of Pathogenic streptomyces spp. in china.</title>
        <authorList>
            <person name="Handique U."/>
            <person name="Wu J."/>
        </authorList>
    </citation>
    <scope>NUCLEOTIDE SEQUENCE [LARGE SCALE GENOMIC DNA]</scope>
    <source>
        <strain evidence="12 13">ZRIMU1530</strain>
    </source>
</reference>
<keyword evidence="5 9" id="KW-0547">Nucleotide-binding</keyword>
<keyword evidence="2 9" id="KW-0321">Glycogen metabolism</keyword>
<comment type="catalytic activity">
    <reaction evidence="9">
        <text>alpha-D-glucose 1-phosphate + ATP + H(+) = ADP-alpha-D-glucose + diphosphate</text>
        <dbReference type="Rhea" id="RHEA:12120"/>
        <dbReference type="ChEBI" id="CHEBI:15378"/>
        <dbReference type="ChEBI" id="CHEBI:30616"/>
        <dbReference type="ChEBI" id="CHEBI:33019"/>
        <dbReference type="ChEBI" id="CHEBI:57498"/>
        <dbReference type="ChEBI" id="CHEBI:58601"/>
        <dbReference type="EC" id="2.7.7.27"/>
    </reaction>
</comment>
<feature type="domain" description="Glucose-1-phosphate adenylyltransferase/Bifunctional protein GlmU-like C-terminal hexapeptide" evidence="11">
    <location>
        <begin position="308"/>
        <end position="397"/>
    </location>
</feature>
<dbReference type="CDD" id="cd02508">
    <property type="entry name" value="ADP_Glucose_PP"/>
    <property type="match status" value="1"/>
</dbReference>
<dbReference type="PROSITE" id="PS00809">
    <property type="entry name" value="ADP_GLC_PYROPHOSPH_2"/>
    <property type="match status" value="1"/>
</dbReference>